<feature type="region of interest" description="Disordered" evidence="1">
    <location>
        <begin position="351"/>
        <end position="380"/>
    </location>
</feature>
<gene>
    <name evidence="2" type="ORF">PAUS00366_LOCUS22452</name>
</gene>
<dbReference type="AlphaFoldDB" id="A0A7S4AY05"/>
<feature type="region of interest" description="Disordered" evidence="1">
    <location>
        <begin position="82"/>
        <end position="114"/>
    </location>
</feature>
<feature type="compositionally biased region" description="Polar residues" evidence="1">
    <location>
        <begin position="371"/>
        <end position="380"/>
    </location>
</feature>
<proteinExistence type="predicted"/>
<name>A0A7S4AY05_9STRA</name>
<evidence type="ECO:0000256" key="1">
    <source>
        <dbReference type="SAM" id="MobiDB-lite"/>
    </source>
</evidence>
<organism evidence="2">
    <name type="scientific">Pseudo-nitzschia australis</name>
    <dbReference type="NCBI Taxonomy" id="44445"/>
    <lineage>
        <taxon>Eukaryota</taxon>
        <taxon>Sar</taxon>
        <taxon>Stramenopiles</taxon>
        <taxon>Ochrophyta</taxon>
        <taxon>Bacillariophyta</taxon>
        <taxon>Bacillariophyceae</taxon>
        <taxon>Bacillariophycidae</taxon>
        <taxon>Bacillariales</taxon>
        <taxon>Bacillariaceae</taxon>
        <taxon>Pseudo-nitzschia</taxon>
    </lineage>
</organism>
<dbReference type="EMBL" id="HBIX01034354">
    <property type="protein sequence ID" value="CAE0729667.1"/>
    <property type="molecule type" value="Transcribed_RNA"/>
</dbReference>
<reference evidence="2" key="1">
    <citation type="submission" date="2021-01" db="EMBL/GenBank/DDBJ databases">
        <authorList>
            <person name="Corre E."/>
            <person name="Pelletier E."/>
            <person name="Niang G."/>
            <person name="Scheremetjew M."/>
            <person name="Finn R."/>
            <person name="Kale V."/>
            <person name="Holt S."/>
            <person name="Cochrane G."/>
            <person name="Meng A."/>
            <person name="Brown T."/>
            <person name="Cohen L."/>
        </authorList>
    </citation>
    <scope>NUCLEOTIDE SEQUENCE</scope>
    <source>
        <strain evidence="2">10249 10 AB</strain>
    </source>
</reference>
<feature type="compositionally biased region" description="Low complexity" evidence="1">
    <location>
        <begin position="352"/>
        <end position="370"/>
    </location>
</feature>
<protein>
    <submittedName>
        <fullName evidence="2">Uncharacterized protein</fullName>
    </submittedName>
</protein>
<evidence type="ECO:0000313" key="2">
    <source>
        <dbReference type="EMBL" id="CAE0729667.1"/>
    </source>
</evidence>
<feature type="compositionally biased region" description="Basic and acidic residues" evidence="1">
    <location>
        <begin position="82"/>
        <end position="98"/>
    </location>
</feature>
<accession>A0A7S4AY05</accession>
<sequence length="380" mass="42784">MDYIRNQLYRVKNSSGAYSGGDDDHESFQEQTIVIRPGQVEIATHIVSIPGKISLEELRFWAYVPDPHDGNLEPIIEHADTTSELAEDPRSPKNHPDRVEEEQQPQQQRRSRQTNNSYIDIVVFEIPVQCSSSQQHPFCDLTSYGIGKIESLVVDENDDDKFLSLCDKTTGRLWIDQEIFRGYHTELHIPPSGILMKDRITDPRAGTIPSFPSEDAKYEVMFANCDQRAYGTGRNVGLSGQVVFESDPYLDEAIGGSENIKQLGAYNNYRSTTTTSYNSRHIHKDYNIHHVATQHQQDEYGGPPLDVTSQIKLIAMGFSVCVLFSFLSLRVHSGTMSDYFTERVNRANRILSNGSSSDDGNDAGEGNNNGHYSNSEIFIH</sequence>